<gene>
    <name evidence="2" type="ORF">Acr_11g0015960</name>
</gene>
<evidence type="ECO:0000313" key="3">
    <source>
        <dbReference type="Proteomes" id="UP000585474"/>
    </source>
</evidence>
<sequence>MSGRRGRGRGRASEAQPDPFDGPQFMRDMAATMRTMARDAQREVQQRGAQFFRTNPTCFGGEPDSTAMEEWLEEMIKIFETLQIAKDDLRVSFATFQLIGAAHDWWKLTKNTFRAEGMQWEELISAEVLKAKRFERGLKPSIRFKLVSHKLHTYAEVVEKAMLVEEEMNDSWKIWEARSQNKVSSTQSSRKAMKREREAQSLETIQSQP</sequence>
<comment type="caution">
    <text evidence="2">The sequence shown here is derived from an EMBL/GenBank/DDBJ whole genome shotgun (WGS) entry which is preliminary data.</text>
</comment>
<evidence type="ECO:0008006" key="4">
    <source>
        <dbReference type="Google" id="ProtNLM"/>
    </source>
</evidence>
<feature type="compositionally biased region" description="Polar residues" evidence="1">
    <location>
        <begin position="179"/>
        <end position="190"/>
    </location>
</feature>
<name>A0A7J0FF13_9ERIC</name>
<feature type="region of interest" description="Disordered" evidence="1">
    <location>
        <begin position="1"/>
        <end position="25"/>
    </location>
</feature>
<protein>
    <recommendedName>
        <fullName evidence="4">Retrotransposon gag domain-containing protein</fullName>
    </recommendedName>
</protein>
<proteinExistence type="predicted"/>
<dbReference type="Proteomes" id="UP000585474">
    <property type="component" value="Unassembled WGS sequence"/>
</dbReference>
<evidence type="ECO:0000256" key="1">
    <source>
        <dbReference type="SAM" id="MobiDB-lite"/>
    </source>
</evidence>
<dbReference type="AlphaFoldDB" id="A0A7J0FF13"/>
<accession>A0A7J0FF13</accession>
<keyword evidence="3" id="KW-1185">Reference proteome</keyword>
<feature type="region of interest" description="Disordered" evidence="1">
    <location>
        <begin position="179"/>
        <end position="209"/>
    </location>
</feature>
<organism evidence="2 3">
    <name type="scientific">Actinidia rufa</name>
    <dbReference type="NCBI Taxonomy" id="165716"/>
    <lineage>
        <taxon>Eukaryota</taxon>
        <taxon>Viridiplantae</taxon>
        <taxon>Streptophyta</taxon>
        <taxon>Embryophyta</taxon>
        <taxon>Tracheophyta</taxon>
        <taxon>Spermatophyta</taxon>
        <taxon>Magnoliopsida</taxon>
        <taxon>eudicotyledons</taxon>
        <taxon>Gunneridae</taxon>
        <taxon>Pentapetalae</taxon>
        <taxon>asterids</taxon>
        <taxon>Ericales</taxon>
        <taxon>Actinidiaceae</taxon>
        <taxon>Actinidia</taxon>
    </lineage>
</organism>
<feature type="compositionally biased region" description="Basic residues" evidence="1">
    <location>
        <begin position="1"/>
        <end position="10"/>
    </location>
</feature>
<evidence type="ECO:0000313" key="2">
    <source>
        <dbReference type="EMBL" id="GFY97290.1"/>
    </source>
</evidence>
<dbReference type="EMBL" id="BJWL01000011">
    <property type="protein sequence ID" value="GFY97290.1"/>
    <property type="molecule type" value="Genomic_DNA"/>
</dbReference>
<dbReference type="OrthoDB" id="2272416at2759"/>
<reference evidence="2 3" key="1">
    <citation type="submission" date="2019-07" db="EMBL/GenBank/DDBJ databases">
        <title>De Novo Assembly of kiwifruit Actinidia rufa.</title>
        <authorList>
            <person name="Sugita-Konishi S."/>
            <person name="Sato K."/>
            <person name="Mori E."/>
            <person name="Abe Y."/>
            <person name="Kisaki G."/>
            <person name="Hamano K."/>
            <person name="Suezawa K."/>
            <person name="Otani M."/>
            <person name="Fukuda T."/>
            <person name="Manabe T."/>
            <person name="Gomi K."/>
            <person name="Tabuchi M."/>
            <person name="Akimitsu K."/>
            <person name="Kataoka I."/>
        </authorList>
    </citation>
    <scope>NUCLEOTIDE SEQUENCE [LARGE SCALE GENOMIC DNA]</scope>
    <source>
        <strain evidence="3">cv. Fuchu</strain>
    </source>
</reference>